<name>A0AAW1S296_9CHLO</name>
<feature type="non-terminal residue" evidence="1">
    <location>
        <position position="532"/>
    </location>
</feature>
<protein>
    <submittedName>
        <fullName evidence="1">Uncharacterized protein</fullName>
    </submittedName>
</protein>
<reference evidence="1 2" key="1">
    <citation type="journal article" date="2024" name="Nat. Commun.">
        <title>Phylogenomics reveals the evolutionary origins of lichenization in chlorophyte algae.</title>
        <authorList>
            <person name="Puginier C."/>
            <person name="Libourel C."/>
            <person name="Otte J."/>
            <person name="Skaloud P."/>
            <person name="Haon M."/>
            <person name="Grisel S."/>
            <person name="Petersen M."/>
            <person name="Berrin J.G."/>
            <person name="Delaux P.M."/>
            <person name="Dal Grande F."/>
            <person name="Keller J."/>
        </authorList>
    </citation>
    <scope>NUCLEOTIDE SEQUENCE [LARGE SCALE GENOMIC DNA]</scope>
    <source>
        <strain evidence="1 2">SAG 2523</strain>
    </source>
</reference>
<dbReference type="AlphaFoldDB" id="A0AAW1S296"/>
<dbReference type="EMBL" id="JALJOV010001824">
    <property type="protein sequence ID" value="KAK9839766.1"/>
    <property type="molecule type" value="Genomic_DNA"/>
</dbReference>
<sequence length="532" mass="59059">MAAQQFCIRYAQGVFRFDYAEDLNLGQVVRTALRHFGLQLPKPSPKIKLCLDFMHKGLELDDNGRGIHPSEGSVLVELMKSGDTNRLQADEAKKDSMELTSIGCAGPRASLFLNRQFKISEYGFGLKAVGVLLCGQKHGCLEVETKTADQRPMTFRRTYGTGQEDRFTRCGGSSQVMETKASYTYVRLQGMDINHLWGSKTASAEPTCLKWAEDITKGLQALYQLYLYSPCDYAKRLCDFIYWQGPEPKGVKWIESLSARHKKAELRAMAKKAITILQQTASYGGPDVRKRLHLEVFARHTEGADGLKQIWETPKKAPPRSSGDSYVEKVLQSAGACCPLGLDIPATSGSQGGYLLLLVVMLKWDCKLKLLDVQANHASLEGYKLAVTGHVPSSPYQLDRKHTSSKIAFSAVISTASVLSAEEYDAAFPQERLASPAVTCLRDQGGKIQRLIRDVVRREQHLPPAWRRLELLMQALGEGHPIQSAICMPLEIKTITPSSVPARLNLVVEAMLHEAQLHKEDGSWILMAPAKQ</sequence>
<evidence type="ECO:0000313" key="2">
    <source>
        <dbReference type="Proteomes" id="UP001485043"/>
    </source>
</evidence>
<organism evidence="1 2">
    <name type="scientific">Apatococcus fuscideae</name>
    <dbReference type="NCBI Taxonomy" id="2026836"/>
    <lineage>
        <taxon>Eukaryota</taxon>
        <taxon>Viridiplantae</taxon>
        <taxon>Chlorophyta</taxon>
        <taxon>core chlorophytes</taxon>
        <taxon>Trebouxiophyceae</taxon>
        <taxon>Chlorellales</taxon>
        <taxon>Chlorellaceae</taxon>
        <taxon>Apatococcus</taxon>
    </lineage>
</organism>
<accession>A0AAW1S296</accession>
<proteinExistence type="predicted"/>
<dbReference type="Proteomes" id="UP001485043">
    <property type="component" value="Unassembled WGS sequence"/>
</dbReference>
<evidence type="ECO:0000313" key="1">
    <source>
        <dbReference type="EMBL" id="KAK9839766.1"/>
    </source>
</evidence>
<keyword evidence="2" id="KW-1185">Reference proteome</keyword>
<gene>
    <name evidence="1" type="ORF">WJX84_006532</name>
</gene>
<comment type="caution">
    <text evidence="1">The sequence shown here is derived from an EMBL/GenBank/DDBJ whole genome shotgun (WGS) entry which is preliminary data.</text>
</comment>